<dbReference type="Pfam" id="PF01966">
    <property type="entry name" value="HD"/>
    <property type="match status" value="1"/>
</dbReference>
<evidence type="ECO:0000313" key="2">
    <source>
        <dbReference type="EMBL" id="MFC3811782.1"/>
    </source>
</evidence>
<reference evidence="3" key="1">
    <citation type="journal article" date="2019" name="Int. J. Syst. Evol. Microbiol.">
        <title>The Global Catalogue of Microorganisms (GCM) 10K type strain sequencing project: providing services to taxonomists for standard genome sequencing and annotation.</title>
        <authorList>
            <consortium name="The Broad Institute Genomics Platform"/>
            <consortium name="The Broad Institute Genome Sequencing Center for Infectious Disease"/>
            <person name="Wu L."/>
            <person name="Ma J."/>
        </authorList>
    </citation>
    <scope>NUCLEOTIDE SEQUENCE [LARGE SCALE GENOMIC DNA]</scope>
    <source>
        <strain evidence="3">CECT 7956</strain>
    </source>
</reference>
<dbReference type="Gene3D" id="1.10.3210.10">
    <property type="entry name" value="Hypothetical protein af1432"/>
    <property type="match status" value="1"/>
</dbReference>
<name>A0ABV7YZJ0_9BACT</name>
<feature type="domain" description="HD/PDEase" evidence="1">
    <location>
        <begin position="20"/>
        <end position="134"/>
    </location>
</feature>
<dbReference type="CDD" id="cd00077">
    <property type="entry name" value="HDc"/>
    <property type="match status" value="1"/>
</dbReference>
<comment type="caution">
    <text evidence="2">The sequence shown here is derived from an EMBL/GenBank/DDBJ whole genome shotgun (WGS) entry which is preliminary data.</text>
</comment>
<gene>
    <name evidence="2" type="ORF">ACFOOI_14050</name>
</gene>
<proteinExistence type="predicted"/>
<dbReference type="SMART" id="SM00471">
    <property type="entry name" value="HDc"/>
    <property type="match status" value="1"/>
</dbReference>
<dbReference type="InterPro" id="IPR003607">
    <property type="entry name" value="HD/PDEase_dom"/>
</dbReference>
<organism evidence="2 3">
    <name type="scientific">Lacihabitans lacunae</name>
    <dbReference type="NCBI Taxonomy" id="1028214"/>
    <lineage>
        <taxon>Bacteria</taxon>
        <taxon>Pseudomonadati</taxon>
        <taxon>Bacteroidota</taxon>
        <taxon>Cytophagia</taxon>
        <taxon>Cytophagales</taxon>
        <taxon>Leadbetterellaceae</taxon>
        <taxon>Lacihabitans</taxon>
    </lineage>
</organism>
<dbReference type="InterPro" id="IPR006674">
    <property type="entry name" value="HD_domain"/>
</dbReference>
<evidence type="ECO:0000259" key="1">
    <source>
        <dbReference type="SMART" id="SM00471"/>
    </source>
</evidence>
<sequence>MNSLRNFVEEKLKNNLSHNLKYHGFHHTLDVVKMSLSIAKSEGIIEQKELNILEAAAWFHDIGFISTFIGHEEESCKIAEENLPKFGFSKSDITRIKNLIMATKIPQNPKNKLEEILADADLDYLGREDYDKISETLFYELQERLIVKDLNDWRKTQIKFLKSHKYWTKTSINNRAPKKAEKLQALLLEEKQITSC</sequence>
<accession>A0ABV7YZJ0</accession>
<protein>
    <submittedName>
        <fullName evidence="2">HD domain-containing protein</fullName>
    </submittedName>
</protein>
<dbReference type="Proteomes" id="UP001595616">
    <property type="component" value="Unassembled WGS sequence"/>
</dbReference>
<evidence type="ECO:0000313" key="3">
    <source>
        <dbReference type="Proteomes" id="UP001595616"/>
    </source>
</evidence>
<dbReference type="EMBL" id="JBHRYQ010000001">
    <property type="protein sequence ID" value="MFC3811782.1"/>
    <property type="molecule type" value="Genomic_DNA"/>
</dbReference>
<keyword evidence="3" id="KW-1185">Reference proteome</keyword>
<dbReference type="RefSeq" id="WP_379838627.1">
    <property type="nucleotide sequence ID" value="NZ_JBHRYQ010000001.1"/>
</dbReference>
<dbReference type="SUPFAM" id="SSF109604">
    <property type="entry name" value="HD-domain/PDEase-like"/>
    <property type="match status" value="1"/>
</dbReference>